<evidence type="ECO:0000313" key="2">
    <source>
        <dbReference type="Proteomes" id="UP001060170"/>
    </source>
</evidence>
<proteinExistence type="predicted"/>
<name>A0ACC0EQN0_9BASI</name>
<reference evidence="1 2" key="3">
    <citation type="journal article" date="2022" name="Microbiol. Spectr.">
        <title>Folding features and dynamics of 3D genome architecture in plant fungal pathogens.</title>
        <authorList>
            <person name="Xia C."/>
        </authorList>
    </citation>
    <scope>NUCLEOTIDE SEQUENCE [LARGE SCALE GENOMIC DNA]</scope>
    <source>
        <strain evidence="1 2">93-210</strain>
    </source>
</reference>
<reference evidence="2" key="1">
    <citation type="journal article" date="2018" name="BMC Genomics">
        <title>Genomic insights into host adaptation between the wheat stripe rust pathogen (Puccinia striiformis f. sp. tritici) and the barley stripe rust pathogen (Puccinia striiformis f. sp. hordei).</title>
        <authorList>
            <person name="Xia C."/>
            <person name="Wang M."/>
            <person name="Yin C."/>
            <person name="Cornejo O.E."/>
            <person name="Hulbert S.H."/>
            <person name="Chen X."/>
        </authorList>
    </citation>
    <scope>NUCLEOTIDE SEQUENCE [LARGE SCALE GENOMIC DNA]</scope>
    <source>
        <strain evidence="2">93-210</strain>
    </source>
</reference>
<gene>
    <name evidence="1" type="ORF">MJO28_004438</name>
</gene>
<comment type="caution">
    <text evidence="1">The sequence shown here is derived from an EMBL/GenBank/DDBJ whole genome shotgun (WGS) entry which is preliminary data.</text>
</comment>
<evidence type="ECO:0000313" key="1">
    <source>
        <dbReference type="EMBL" id="KAI7957343.1"/>
    </source>
</evidence>
<sequence length="378" mass="43692">MFNEADEDELANRFENPPLDSPATNNRDDTPADHHEEINHEALFSAGNRLSDHGEQDEDMVLDHTTNHLIEDLQNQYNLNDHFGKIAIEAVECPEEEQYARTMYALTSIAQTLEDNPRSTGSQGAEPFNDFVRDRARYFIVKTDIEAYTATHDRNSDCLKNSLPRLTKTIQDAADKQPDDFKAKHYPEGYTSTGKSPYRRELGKLTKYVRQQMRDTLMSQILSNKNHKADAAVPTLDELVKLEPSLCSLIVDRHRIPPQTREREDQDPPPITWLQRIRFAHLRLQTVSHSLHHYPKGITQWALIDQRLDELRWKSQEFRYKHTEMVIAKDKALFSHGKFWEELEANSDQIRMPTMKEVEDAMARANPPSASQSFPRGT</sequence>
<reference evidence="2" key="2">
    <citation type="journal article" date="2018" name="Mol. Plant Microbe Interact.">
        <title>Genome sequence resources for the wheat stripe rust pathogen (Puccinia striiformis f. sp. tritici) and the barley stripe rust pathogen (Puccinia striiformis f. sp. hordei).</title>
        <authorList>
            <person name="Xia C."/>
            <person name="Wang M."/>
            <person name="Yin C."/>
            <person name="Cornejo O.E."/>
            <person name="Hulbert S.H."/>
            <person name="Chen X."/>
        </authorList>
    </citation>
    <scope>NUCLEOTIDE SEQUENCE [LARGE SCALE GENOMIC DNA]</scope>
    <source>
        <strain evidence="2">93-210</strain>
    </source>
</reference>
<accession>A0ACC0EQN0</accession>
<protein>
    <submittedName>
        <fullName evidence="1">Uncharacterized protein</fullName>
    </submittedName>
</protein>
<keyword evidence="2" id="KW-1185">Reference proteome</keyword>
<dbReference type="Proteomes" id="UP001060170">
    <property type="component" value="Chromosome 4"/>
</dbReference>
<dbReference type="EMBL" id="CM045868">
    <property type="protein sequence ID" value="KAI7957343.1"/>
    <property type="molecule type" value="Genomic_DNA"/>
</dbReference>
<organism evidence="1 2">
    <name type="scientific">Puccinia striiformis f. sp. tritici</name>
    <dbReference type="NCBI Taxonomy" id="168172"/>
    <lineage>
        <taxon>Eukaryota</taxon>
        <taxon>Fungi</taxon>
        <taxon>Dikarya</taxon>
        <taxon>Basidiomycota</taxon>
        <taxon>Pucciniomycotina</taxon>
        <taxon>Pucciniomycetes</taxon>
        <taxon>Pucciniales</taxon>
        <taxon>Pucciniaceae</taxon>
        <taxon>Puccinia</taxon>
    </lineage>
</organism>